<dbReference type="InterPro" id="IPR002139">
    <property type="entry name" value="Ribo/fructo_kinase"/>
</dbReference>
<dbReference type="PROSITE" id="PS00583">
    <property type="entry name" value="PFKB_KINASES_1"/>
    <property type="match status" value="1"/>
</dbReference>
<dbReference type="GO" id="GO:0004672">
    <property type="term" value="F:protein kinase activity"/>
    <property type="evidence" value="ECO:0007669"/>
    <property type="project" value="InterPro"/>
</dbReference>
<dbReference type="GO" id="GO:0005524">
    <property type="term" value="F:ATP binding"/>
    <property type="evidence" value="ECO:0007669"/>
    <property type="project" value="InterPro"/>
</dbReference>
<dbReference type="PANTHER" id="PTHR10584">
    <property type="entry name" value="SUGAR KINASE"/>
    <property type="match status" value="1"/>
</dbReference>
<dbReference type="KEGG" id="ehx:EMIHUDRAFT_114150"/>
<proteinExistence type="inferred from homology"/>
<dbReference type="GeneID" id="17274181"/>
<dbReference type="InterPro" id="IPR000719">
    <property type="entry name" value="Prot_kinase_dom"/>
</dbReference>
<evidence type="ECO:0000256" key="3">
    <source>
        <dbReference type="ARBA" id="ARBA00022777"/>
    </source>
</evidence>
<keyword evidence="2" id="KW-0808">Transferase</keyword>
<dbReference type="Proteomes" id="UP000013827">
    <property type="component" value="Unassembled WGS sequence"/>
</dbReference>
<dbReference type="RefSeq" id="XP_005781065.1">
    <property type="nucleotide sequence ID" value="XM_005781008.1"/>
</dbReference>
<feature type="region of interest" description="Disordered" evidence="4">
    <location>
        <begin position="654"/>
        <end position="683"/>
    </location>
</feature>
<feature type="region of interest" description="Disordered" evidence="4">
    <location>
        <begin position="707"/>
        <end position="792"/>
    </location>
</feature>
<evidence type="ECO:0000259" key="5">
    <source>
        <dbReference type="PROSITE" id="PS50011"/>
    </source>
</evidence>
<dbReference type="InterPro" id="IPR002173">
    <property type="entry name" value="Carboh/pur_kinase_PfkB_CS"/>
</dbReference>
<dbReference type="EnsemblProtists" id="EOD28636">
    <property type="protein sequence ID" value="EOD28636"/>
    <property type="gene ID" value="EMIHUDRAFT_114150"/>
</dbReference>
<name>A0A0D3JYQ1_EMIH1</name>
<keyword evidence="7" id="KW-1185">Reference proteome</keyword>
<evidence type="ECO:0000313" key="6">
    <source>
        <dbReference type="EnsemblProtists" id="EOD28636"/>
    </source>
</evidence>
<dbReference type="Gene3D" id="3.40.1190.20">
    <property type="match status" value="2"/>
</dbReference>
<evidence type="ECO:0000256" key="1">
    <source>
        <dbReference type="ARBA" id="ARBA00010688"/>
    </source>
</evidence>
<dbReference type="PANTHER" id="PTHR10584:SF166">
    <property type="entry name" value="RIBOKINASE"/>
    <property type="match status" value="1"/>
</dbReference>
<dbReference type="PRINTS" id="PR00990">
    <property type="entry name" value="RIBOKINASE"/>
</dbReference>
<dbReference type="PaxDb" id="2903-EOD28636"/>
<dbReference type="STRING" id="2903.R1F0B8"/>
<keyword evidence="3" id="KW-0418">Kinase</keyword>
<reference evidence="7" key="1">
    <citation type="journal article" date="2013" name="Nature">
        <title>Pan genome of the phytoplankton Emiliania underpins its global distribution.</title>
        <authorList>
            <person name="Read B.A."/>
            <person name="Kegel J."/>
            <person name="Klute M.J."/>
            <person name="Kuo A."/>
            <person name="Lefebvre S.C."/>
            <person name="Maumus F."/>
            <person name="Mayer C."/>
            <person name="Miller J."/>
            <person name="Monier A."/>
            <person name="Salamov A."/>
            <person name="Young J."/>
            <person name="Aguilar M."/>
            <person name="Claverie J.M."/>
            <person name="Frickenhaus S."/>
            <person name="Gonzalez K."/>
            <person name="Herman E.K."/>
            <person name="Lin Y.C."/>
            <person name="Napier J."/>
            <person name="Ogata H."/>
            <person name="Sarno A.F."/>
            <person name="Shmutz J."/>
            <person name="Schroeder D."/>
            <person name="de Vargas C."/>
            <person name="Verret F."/>
            <person name="von Dassow P."/>
            <person name="Valentin K."/>
            <person name="Van de Peer Y."/>
            <person name="Wheeler G."/>
            <person name="Dacks J.B."/>
            <person name="Delwiche C.F."/>
            <person name="Dyhrman S.T."/>
            <person name="Glockner G."/>
            <person name="John U."/>
            <person name="Richards T."/>
            <person name="Worden A.Z."/>
            <person name="Zhang X."/>
            <person name="Grigoriev I.V."/>
            <person name="Allen A.E."/>
            <person name="Bidle K."/>
            <person name="Borodovsky M."/>
            <person name="Bowler C."/>
            <person name="Brownlee C."/>
            <person name="Cock J.M."/>
            <person name="Elias M."/>
            <person name="Gladyshev V.N."/>
            <person name="Groth M."/>
            <person name="Guda C."/>
            <person name="Hadaegh A."/>
            <person name="Iglesias-Rodriguez M.D."/>
            <person name="Jenkins J."/>
            <person name="Jones B.M."/>
            <person name="Lawson T."/>
            <person name="Leese F."/>
            <person name="Lindquist E."/>
            <person name="Lobanov A."/>
            <person name="Lomsadze A."/>
            <person name="Malik S.B."/>
            <person name="Marsh M.E."/>
            <person name="Mackinder L."/>
            <person name="Mock T."/>
            <person name="Mueller-Roeber B."/>
            <person name="Pagarete A."/>
            <person name="Parker M."/>
            <person name="Probert I."/>
            <person name="Quesneville H."/>
            <person name="Raines C."/>
            <person name="Rensing S.A."/>
            <person name="Riano-Pachon D.M."/>
            <person name="Richier S."/>
            <person name="Rokitta S."/>
            <person name="Shiraiwa Y."/>
            <person name="Soanes D.M."/>
            <person name="van der Giezen M."/>
            <person name="Wahlund T.M."/>
            <person name="Williams B."/>
            <person name="Wilson W."/>
            <person name="Wolfe G."/>
            <person name="Wurch L.L."/>
        </authorList>
    </citation>
    <scope>NUCLEOTIDE SEQUENCE</scope>
</reference>
<dbReference type="GO" id="GO:0006796">
    <property type="term" value="P:phosphate-containing compound metabolic process"/>
    <property type="evidence" value="ECO:0007669"/>
    <property type="project" value="UniProtKB-ARBA"/>
</dbReference>
<dbReference type="SUPFAM" id="SSF56112">
    <property type="entry name" value="Protein kinase-like (PK-like)"/>
    <property type="match status" value="1"/>
</dbReference>
<dbReference type="eggNOG" id="KOG2855">
    <property type="taxonomic scope" value="Eukaryota"/>
</dbReference>
<accession>A0A0D3JYQ1</accession>
<dbReference type="SMART" id="SM00220">
    <property type="entry name" value="S_TKc"/>
    <property type="match status" value="1"/>
</dbReference>
<evidence type="ECO:0000256" key="2">
    <source>
        <dbReference type="ARBA" id="ARBA00022679"/>
    </source>
</evidence>
<evidence type="ECO:0000256" key="4">
    <source>
        <dbReference type="SAM" id="MobiDB-lite"/>
    </source>
</evidence>
<organism evidence="6 7">
    <name type="scientific">Emiliania huxleyi (strain CCMP1516)</name>
    <dbReference type="NCBI Taxonomy" id="280463"/>
    <lineage>
        <taxon>Eukaryota</taxon>
        <taxon>Haptista</taxon>
        <taxon>Haptophyta</taxon>
        <taxon>Prymnesiophyceae</taxon>
        <taxon>Isochrysidales</taxon>
        <taxon>Noelaerhabdaceae</taxon>
        <taxon>Emiliania</taxon>
    </lineage>
</organism>
<evidence type="ECO:0000313" key="7">
    <source>
        <dbReference type="Proteomes" id="UP000013827"/>
    </source>
</evidence>
<dbReference type="InterPro" id="IPR029056">
    <property type="entry name" value="Ribokinase-like"/>
</dbReference>
<dbReference type="Pfam" id="PF00294">
    <property type="entry name" value="PfkB"/>
    <property type="match status" value="1"/>
</dbReference>
<dbReference type="Pfam" id="PF00069">
    <property type="entry name" value="Pkinase"/>
    <property type="match status" value="1"/>
</dbReference>
<dbReference type="InterPro" id="IPR011009">
    <property type="entry name" value="Kinase-like_dom_sf"/>
</dbReference>
<feature type="compositionally biased region" description="Low complexity" evidence="4">
    <location>
        <begin position="750"/>
        <end position="782"/>
    </location>
</feature>
<reference evidence="6" key="2">
    <citation type="submission" date="2024-10" db="UniProtKB">
        <authorList>
            <consortium name="EnsemblProtists"/>
        </authorList>
    </citation>
    <scope>IDENTIFICATION</scope>
</reference>
<feature type="region of interest" description="Disordered" evidence="4">
    <location>
        <begin position="385"/>
        <end position="431"/>
    </location>
</feature>
<dbReference type="InterPro" id="IPR011611">
    <property type="entry name" value="PfkB_dom"/>
</dbReference>
<dbReference type="HOGENOM" id="CLU_246031_0_0_1"/>
<feature type="domain" description="Protein kinase" evidence="5">
    <location>
        <begin position="918"/>
        <end position="1329"/>
    </location>
</feature>
<dbReference type="Gene3D" id="1.10.510.10">
    <property type="entry name" value="Transferase(Phosphotransferase) domain 1"/>
    <property type="match status" value="1"/>
</dbReference>
<comment type="similarity">
    <text evidence="1">Belongs to the carbohydrate kinase PfkB family.</text>
</comment>
<sequence>MTLLPSENPLPLAAGVALAFALAWRHYSRTVAKHVAALEALSKRVEQLAPELRSEPSDGGLQGPIQREAPVRRTPSAFSPTILPAEGGRVSASEQQTAALCVVVFGAINMDVKATAEVSTWPEHDVSCKGRFEQSAGGKGANEAVALARLGVPVSLVGRVGDDESGSFLLSALRSERVDVGGTLRLGRTGTAVHIVTKDDSRKFNVTCLEANGELDRTDVQRAVALVRQKESGERRVVVLLQLEVSPVLSRQLVKKVGERCLVALKPSPLASDESKRQATAAARPRNPRALALTRRRTLQARLLLDERVDLCFVAESEALQLLDDEGGEETLICTLSQAALARTDLAERAAEAMLRRWPRLQTVVVTFAAGHLLCENPSSGGWLGAAPPDEAPHARGSPSLVRRRVESLAGSSPPARRRMESLAESASAPVRQPPSAVQPLVIPRSKCSVVDVIGAADAFIGGFLAAQAAGKASGESLGRTCTRSTLASGARKAVPHSADELLEFLCGDDQLYDAGACGCKVAEKEHASAAITVLPGDAKADPFHLHLAALRADLHAVWDMLPSSSDAAAPANEPAPGSHGSAVSRLLCALQQKDSFGLTPAQRAHQAWQLCPQQQQRHKRAFLACLRQLVAAQLLLAPSRALIEEVASLRPEVSLRPRPPSRCSNSDGAASRDGREAEAGSTAAALERLGAALELPLVSRHAMSEGSWAAGRAPLSPRRSVSLGEKSQREPFALPPSEAPPNGAGGNAAGADRSASRGSSGAVAEARSALPARRALSRADPPAAPPPSLELDPNEVAAQMVLSILLLLSPPAAEFGPLVVHHHSSQRQHGSAGLLPPAAPPVFDAEERSAMFRLLARLLCPLLERRGRAGDALCAALLRARDGEDASLLLCAASAGADAIVRSLLLLFEREGTRAEVELRDRAGRGALQRACEAGPSREHFEGIGLLLRHLLPLESSHGLPLESSWLSRAPFEGHEWLAAVTDLNRLYTGDTNIPGTVDGRYCVRGSTCSEYVKFAFDTDDSRNVVLKFFEAREPWELEARVLVGLSRIFERGQTHSDGEGGGDSLHAAPRLLERIDLSGPRSFTPLPYVLVLEEGNRAPLVATQDSELERVAVVSRLLRCAVELEDDLYAPTPRSVERAAASETDEAAGRSIAVHCDLKPSHFLRVGRHYGWRLIDFGSVRREGAEVRSLEYTRAYCAPEVAEAEASGRPLVVTRAIDVWALGLIVYEIFAAEPLLRGCFSPRAQREGATGAAADEAVHAESLPFSNEEWKEYVAWLASGGAAAMIAKLEANEKQLPEALLHMLRRMLKKAPEQRPTLADLLRLSYLKPGVATVKRQQKTLLGLFCCPSKGRQRLDLERDMRTVLRALPVGEREIRAAAQFPTDLLGPLRGDARNEPIRPRVLHFSCHGTPDGRLLMEDSEGRAFTVSTRELVCTLEECLQLQDGIECIFLNLCSSHHIGEDIHAGFPHLYVVAWRTVVQDRVAQAFAREFYTYLGVESSKGNRGSVAEAYAAAERDFHAKYREGDPTVYDEAGNRTGKKDSSVHGVPMLLRPVGWS</sequence>
<dbReference type="SUPFAM" id="SSF53613">
    <property type="entry name" value="Ribokinase-like"/>
    <property type="match status" value="1"/>
</dbReference>
<dbReference type="PROSITE" id="PS50011">
    <property type="entry name" value="PROTEIN_KINASE_DOM"/>
    <property type="match status" value="1"/>
</dbReference>
<dbReference type="OMA" id="HANAGRC"/>
<protein>
    <recommendedName>
        <fullName evidence="5">Protein kinase domain-containing protein</fullName>
    </recommendedName>
</protein>